<dbReference type="PANTHER" id="PTHR46211:SF1">
    <property type="entry name" value="GLYCEROPHOSPHODIESTER PHOSPHODIESTERASE, CYTOPLASMIC"/>
    <property type="match status" value="1"/>
</dbReference>
<dbReference type="AlphaFoldDB" id="A0A4Q9H666"/>
<feature type="domain" description="GP-PDE" evidence="1">
    <location>
        <begin position="24"/>
        <end position="262"/>
    </location>
</feature>
<sequence length="268" mass="28753">MTAPASPDFSSDGIRSGAASWPYPRWVAHRGAGKLAPENTLAAFRLGAQHGFRMFECDVKLSADGQLFLLHDADLARTTSGQGPAMLQPWAALRGLDAGAWHSPMYVGEPLLSLEVLAAWLQANDLLVNLEIKPSPGQEAETGRAVADAVARWWPTRGVQPLLSSFKVDALHAAQQAQPQLPRALLLEASRPTWLDEAQALGCVAVVPHHALLDAGNIALAHARGLRVLTYTVNEAERAKALWAAGLDGLITDRVDLFEPEARAEATT</sequence>
<reference evidence="2 3" key="1">
    <citation type="submission" date="2019-02" db="EMBL/GenBank/DDBJ databases">
        <title>Aquabacterium sp. strain KMB7.</title>
        <authorList>
            <person name="Chen W.-M."/>
        </authorList>
    </citation>
    <scope>NUCLEOTIDE SEQUENCE [LARGE SCALE GENOMIC DNA]</scope>
    <source>
        <strain evidence="2 3">KMB7</strain>
    </source>
</reference>
<dbReference type="Proteomes" id="UP000292120">
    <property type="component" value="Unassembled WGS sequence"/>
</dbReference>
<protein>
    <submittedName>
        <fullName evidence="2">Glycerophosphodiester phosphodiesterase</fullName>
        <ecNumber evidence="2">3.1.4.46</ecNumber>
    </submittedName>
</protein>
<name>A0A4Q9H666_9BURK</name>
<comment type="caution">
    <text evidence="2">The sequence shown here is derived from an EMBL/GenBank/DDBJ whole genome shotgun (WGS) entry which is preliminary data.</text>
</comment>
<accession>A0A4Q9H666</accession>
<dbReference type="EMBL" id="SIXI01000001">
    <property type="protein sequence ID" value="TBO34277.1"/>
    <property type="molecule type" value="Genomic_DNA"/>
</dbReference>
<dbReference type="GO" id="GO:0006629">
    <property type="term" value="P:lipid metabolic process"/>
    <property type="evidence" value="ECO:0007669"/>
    <property type="project" value="InterPro"/>
</dbReference>
<keyword evidence="3" id="KW-1185">Reference proteome</keyword>
<dbReference type="InterPro" id="IPR017946">
    <property type="entry name" value="PLC-like_Pdiesterase_TIM-brl"/>
</dbReference>
<keyword evidence="2" id="KW-0378">Hydrolase</keyword>
<dbReference type="Gene3D" id="3.20.20.190">
    <property type="entry name" value="Phosphatidylinositol (PI) phosphodiesterase"/>
    <property type="match status" value="1"/>
</dbReference>
<dbReference type="GO" id="GO:0008889">
    <property type="term" value="F:glycerophosphodiester phosphodiesterase activity"/>
    <property type="evidence" value="ECO:0007669"/>
    <property type="project" value="UniProtKB-EC"/>
</dbReference>
<organism evidence="2 3">
    <name type="scientific">Aquabacterium lacunae</name>
    <dbReference type="NCBI Taxonomy" id="2528630"/>
    <lineage>
        <taxon>Bacteria</taxon>
        <taxon>Pseudomonadati</taxon>
        <taxon>Pseudomonadota</taxon>
        <taxon>Betaproteobacteria</taxon>
        <taxon>Burkholderiales</taxon>
        <taxon>Aquabacterium</taxon>
    </lineage>
</organism>
<dbReference type="InterPro" id="IPR030395">
    <property type="entry name" value="GP_PDE_dom"/>
</dbReference>
<dbReference type="Pfam" id="PF03009">
    <property type="entry name" value="GDPD"/>
    <property type="match status" value="1"/>
</dbReference>
<evidence type="ECO:0000259" key="1">
    <source>
        <dbReference type="PROSITE" id="PS51704"/>
    </source>
</evidence>
<dbReference type="SUPFAM" id="SSF51695">
    <property type="entry name" value="PLC-like phosphodiesterases"/>
    <property type="match status" value="1"/>
</dbReference>
<gene>
    <name evidence="2" type="primary">ugpQ</name>
    <name evidence="2" type="ORF">EYS42_02295</name>
</gene>
<dbReference type="PROSITE" id="PS51704">
    <property type="entry name" value="GP_PDE"/>
    <property type="match status" value="1"/>
</dbReference>
<dbReference type="EC" id="3.1.4.46" evidence="2"/>
<evidence type="ECO:0000313" key="2">
    <source>
        <dbReference type="EMBL" id="TBO34277.1"/>
    </source>
</evidence>
<dbReference type="RefSeq" id="WP_130966227.1">
    <property type="nucleotide sequence ID" value="NZ_SIXI01000001.1"/>
</dbReference>
<dbReference type="NCBIfam" id="NF006989">
    <property type="entry name" value="PRK09454.1"/>
    <property type="match status" value="1"/>
</dbReference>
<dbReference type="PANTHER" id="PTHR46211">
    <property type="entry name" value="GLYCEROPHOSPHORYL DIESTER PHOSPHODIESTERASE"/>
    <property type="match status" value="1"/>
</dbReference>
<proteinExistence type="predicted"/>
<evidence type="ECO:0000313" key="3">
    <source>
        <dbReference type="Proteomes" id="UP000292120"/>
    </source>
</evidence>
<dbReference type="OrthoDB" id="9795622at2"/>